<dbReference type="HOGENOM" id="CLU_196718_0_0_5"/>
<evidence type="ECO:0000256" key="1">
    <source>
        <dbReference type="SAM" id="MobiDB-lite"/>
    </source>
</evidence>
<dbReference type="Proteomes" id="UP000018780">
    <property type="component" value="Chromosome"/>
</dbReference>
<dbReference type="PATRIC" id="fig|999552.6.peg.1896"/>
<organism evidence="2 3">
    <name type="scientific">Leisingera methylohalidivorans DSM 14336</name>
    <dbReference type="NCBI Taxonomy" id="999552"/>
    <lineage>
        <taxon>Bacteria</taxon>
        <taxon>Pseudomonadati</taxon>
        <taxon>Pseudomonadota</taxon>
        <taxon>Alphaproteobacteria</taxon>
        <taxon>Rhodobacterales</taxon>
        <taxon>Roseobacteraceae</taxon>
        <taxon>Leisingera</taxon>
    </lineage>
</organism>
<proteinExistence type="predicted"/>
<reference evidence="2 3" key="1">
    <citation type="submission" date="2013-09" db="EMBL/GenBank/DDBJ databases">
        <authorList>
            <consortium name="DOE Joint Genome Institute"/>
            <person name="Klenk H.-P."/>
            <person name="Huntemann M."/>
            <person name="Han J."/>
            <person name="Chen A."/>
            <person name="Kyrpides N."/>
            <person name="Mavromatis K."/>
            <person name="Markowitz V."/>
            <person name="Palaniappan K."/>
            <person name="Ivanova N."/>
            <person name="Schaumberg A."/>
            <person name="Pati A."/>
            <person name="Liolios K."/>
            <person name="Nordberg H.P."/>
            <person name="Cantor M.N."/>
            <person name="Hua S.X."/>
            <person name="Woyke T."/>
        </authorList>
    </citation>
    <scope>NUCLEOTIDE SEQUENCE [LARGE SCALE GENOMIC DNA]</scope>
    <source>
        <strain evidence="2 3">DSM 14336</strain>
    </source>
</reference>
<accession>V9VVI1</accession>
<name>V9VVI1_9RHOB</name>
<evidence type="ECO:0000313" key="3">
    <source>
        <dbReference type="Proteomes" id="UP000018780"/>
    </source>
</evidence>
<evidence type="ECO:0000313" key="2">
    <source>
        <dbReference type="EMBL" id="AHD00882.1"/>
    </source>
</evidence>
<dbReference type="KEGG" id="lmd:METH_09485"/>
<dbReference type="AlphaFoldDB" id="V9VVI1"/>
<keyword evidence="3" id="KW-1185">Reference proteome</keyword>
<gene>
    <name evidence="2" type="ORF">METH_09485</name>
</gene>
<dbReference type="RefSeq" id="WP_024090149.1">
    <property type="nucleotide sequence ID" value="NC_023135.1"/>
</dbReference>
<dbReference type="OrthoDB" id="7876473at2"/>
<dbReference type="EMBL" id="CP006773">
    <property type="protein sequence ID" value="AHD00882.1"/>
    <property type="molecule type" value="Genomic_DNA"/>
</dbReference>
<sequence>MDNALEQEELALRRRLLFRLLRGHRFDTPAFKTEAISDLVPQGMIKPGNGLFAPAGSAGRSPSQEEPRSCATYAGQPLG</sequence>
<protein>
    <submittedName>
        <fullName evidence="2">Uncharacterized protein</fullName>
    </submittedName>
</protein>
<feature type="region of interest" description="Disordered" evidence="1">
    <location>
        <begin position="50"/>
        <end position="79"/>
    </location>
</feature>
<dbReference type="STRING" id="999552.METH_09485"/>